<dbReference type="Gene3D" id="1.10.287.380">
    <property type="entry name" value="Valyl-tRNA synthetase, C-terminal domain"/>
    <property type="match status" value="1"/>
</dbReference>
<reference evidence="6" key="1">
    <citation type="submission" date="2016-10" db="EMBL/GenBank/DDBJ databases">
        <authorList>
            <person name="Varghese N."/>
            <person name="Submissions S."/>
        </authorList>
    </citation>
    <scope>NUCLEOTIDE SEQUENCE [LARGE SCALE GENOMIC DNA]</scope>
    <source>
        <strain evidence="6">DSM 25751</strain>
    </source>
</reference>
<dbReference type="FunFam" id="3.40.50.300:FF:000011">
    <property type="entry name" value="Putative ABC transporter ATP-binding component"/>
    <property type="match status" value="1"/>
</dbReference>
<dbReference type="PROSITE" id="PS00211">
    <property type="entry name" value="ABC_TRANSPORTER_1"/>
    <property type="match status" value="1"/>
</dbReference>
<sequence length="629" mass="72430">MKEWKIDYLTHSYGVKTLFDDVSFSIQEKQRIGLIGVNGTGKTTFLKIIANRIKPDIGEITRPGEYTINYLSQKNELDPTKSIFDVVFDGDSPMIKAAKYYEETLKKLSADPTNPKIQEAFTMAEKKMNQEDAWNINSRASSILNKLGLLDSDKRISDLSGGQKKRAALAQVLIQEPDLLILDEPTNHLDFQMIEWLEGYLSSYRGSLLMVTHDRYFLDRVANEIVELDNGKLENYPGNYQQYIQLKAEKEMNEQRIAHKQKQLYKQELAWMREGVRARGTKQEARKQRFKDLEGQVKGQEKESELELQLSGTRLGKKVLELKDASKKLDDTLILEKFNLLIQQTDRIGITGTNGSGKTTFLNILVGEAELDSGVFTIGETVKIGYYKQINEAFDEDKRVITYLREIAEEVKLSDGSSISVSQLLERFLFKRSMHGSPINKLSGGEKRRLYLLKILMQQPNVLLLDEPTNDLDVQTLTILEEFIDQFSGAVIAVSHDRYFIDKISNKLLIFKGAGEIEEVYASLTEYLEKSDQVKKEKKPELQTKSAKNKNNRRIKKEKTTLTYMEKKEWETIEEEIEAIELGIEEIQSEMEKVVSDHVKLSDLTEKQTELTQQLEDKYNRWDYLAQYV</sequence>
<dbReference type="InterPro" id="IPR037118">
    <property type="entry name" value="Val-tRNA_synth_C_sf"/>
</dbReference>
<dbReference type="InterPro" id="IPR032524">
    <property type="entry name" value="ABC_tran_C"/>
</dbReference>
<dbReference type="InterPro" id="IPR027417">
    <property type="entry name" value="P-loop_NTPase"/>
</dbReference>
<dbReference type="Pfam" id="PF00005">
    <property type="entry name" value="ABC_tran"/>
    <property type="match status" value="2"/>
</dbReference>
<dbReference type="SMART" id="SM00382">
    <property type="entry name" value="AAA"/>
    <property type="match status" value="2"/>
</dbReference>
<dbReference type="GO" id="GO:0016887">
    <property type="term" value="F:ATP hydrolysis activity"/>
    <property type="evidence" value="ECO:0007669"/>
    <property type="project" value="InterPro"/>
</dbReference>
<dbReference type="PANTHER" id="PTHR42855:SF1">
    <property type="entry name" value="ABC TRANSPORTER DOMAIN-CONTAINING PROTEIN"/>
    <property type="match status" value="1"/>
</dbReference>
<gene>
    <name evidence="5" type="ORF">SAMN04488113_101170</name>
</gene>
<keyword evidence="6" id="KW-1185">Reference proteome</keyword>
<keyword evidence="2 5" id="KW-0067">ATP-binding</keyword>
<dbReference type="STRING" id="1130080.SAMN04488113_101170"/>
<dbReference type="AlphaFoldDB" id="A0A1H6RDK8"/>
<evidence type="ECO:0000313" key="5">
    <source>
        <dbReference type="EMBL" id="SEI49880.1"/>
    </source>
</evidence>
<name>A0A1H6RDK8_9LACT</name>
<dbReference type="InterPro" id="IPR032781">
    <property type="entry name" value="ABC_tran_Xtn"/>
</dbReference>
<dbReference type="OrthoDB" id="9760950at2"/>
<dbReference type="CDD" id="cd03221">
    <property type="entry name" value="ABCF_EF-3"/>
    <property type="match status" value="2"/>
</dbReference>
<dbReference type="InterPro" id="IPR003593">
    <property type="entry name" value="AAA+_ATPase"/>
</dbReference>
<feature type="domain" description="ABC transporter" evidence="4">
    <location>
        <begin position="320"/>
        <end position="538"/>
    </location>
</feature>
<evidence type="ECO:0000256" key="2">
    <source>
        <dbReference type="ARBA" id="ARBA00022840"/>
    </source>
</evidence>
<protein>
    <submittedName>
        <fullName evidence="5">ATP-binding cassette, subfamily F, uup</fullName>
    </submittedName>
</protein>
<evidence type="ECO:0000256" key="3">
    <source>
        <dbReference type="SAM" id="Coils"/>
    </source>
</evidence>
<keyword evidence="3" id="KW-0175">Coiled coil</keyword>
<dbReference type="Gene3D" id="3.40.50.300">
    <property type="entry name" value="P-loop containing nucleotide triphosphate hydrolases"/>
    <property type="match status" value="2"/>
</dbReference>
<dbReference type="Pfam" id="PF12848">
    <property type="entry name" value="ABC_tran_Xtn"/>
    <property type="match status" value="1"/>
</dbReference>
<evidence type="ECO:0000256" key="1">
    <source>
        <dbReference type="ARBA" id="ARBA00022741"/>
    </source>
</evidence>
<keyword evidence="1" id="KW-0547">Nucleotide-binding</keyword>
<dbReference type="InterPro" id="IPR017871">
    <property type="entry name" value="ABC_transporter-like_CS"/>
</dbReference>
<accession>A0A1H6RDK8</accession>
<dbReference type="InterPro" id="IPR003439">
    <property type="entry name" value="ABC_transporter-like_ATP-bd"/>
</dbReference>
<evidence type="ECO:0000313" key="6">
    <source>
        <dbReference type="Proteomes" id="UP000198564"/>
    </source>
</evidence>
<dbReference type="PROSITE" id="PS50893">
    <property type="entry name" value="ABC_TRANSPORTER_2"/>
    <property type="match status" value="2"/>
</dbReference>
<dbReference type="Proteomes" id="UP000198564">
    <property type="component" value="Unassembled WGS sequence"/>
</dbReference>
<dbReference type="PANTHER" id="PTHR42855">
    <property type="entry name" value="ABC TRANSPORTER ATP-BINDING SUBUNIT"/>
    <property type="match status" value="1"/>
</dbReference>
<dbReference type="InterPro" id="IPR051309">
    <property type="entry name" value="ABCF_ATPase"/>
</dbReference>
<evidence type="ECO:0000259" key="4">
    <source>
        <dbReference type="PROSITE" id="PS50893"/>
    </source>
</evidence>
<feature type="coiled-coil region" evidence="3">
    <location>
        <begin position="570"/>
        <end position="621"/>
    </location>
</feature>
<dbReference type="Pfam" id="PF16326">
    <property type="entry name" value="ABC_tran_CTD"/>
    <property type="match status" value="1"/>
</dbReference>
<dbReference type="EMBL" id="FNYW01000001">
    <property type="protein sequence ID" value="SEI49880.1"/>
    <property type="molecule type" value="Genomic_DNA"/>
</dbReference>
<organism evidence="5 6">
    <name type="scientific">Alkalibacterium gilvum</name>
    <dbReference type="NCBI Taxonomy" id="1130080"/>
    <lineage>
        <taxon>Bacteria</taxon>
        <taxon>Bacillati</taxon>
        <taxon>Bacillota</taxon>
        <taxon>Bacilli</taxon>
        <taxon>Lactobacillales</taxon>
        <taxon>Carnobacteriaceae</taxon>
        <taxon>Alkalibacterium</taxon>
    </lineage>
</organism>
<feature type="domain" description="ABC transporter" evidence="4">
    <location>
        <begin position="4"/>
        <end position="255"/>
    </location>
</feature>
<dbReference type="RefSeq" id="WP_091631969.1">
    <property type="nucleotide sequence ID" value="NZ_FNYW01000001.1"/>
</dbReference>
<dbReference type="GO" id="GO:0003677">
    <property type="term" value="F:DNA binding"/>
    <property type="evidence" value="ECO:0007669"/>
    <property type="project" value="InterPro"/>
</dbReference>
<proteinExistence type="predicted"/>
<dbReference type="GO" id="GO:0005524">
    <property type="term" value="F:ATP binding"/>
    <property type="evidence" value="ECO:0007669"/>
    <property type="project" value="UniProtKB-KW"/>
</dbReference>
<dbReference type="SUPFAM" id="SSF52540">
    <property type="entry name" value="P-loop containing nucleoside triphosphate hydrolases"/>
    <property type="match status" value="2"/>
</dbReference>